<dbReference type="PROSITE" id="PS51257">
    <property type="entry name" value="PROKAR_LIPOPROTEIN"/>
    <property type="match status" value="1"/>
</dbReference>
<protein>
    <recommendedName>
        <fullName evidence="3">Lipoprotein</fullName>
    </recommendedName>
</protein>
<comment type="caution">
    <text evidence="1">The sequence shown here is derived from an EMBL/GenBank/DDBJ whole genome shotgun (WGS) entry which is preliminary data.</text>
</comment>
<keyword evidence="2" id="KW-1185">Reference proteome</keyword>
<evidence type="ECO:0008006" key="3">
    <source>
        <dbReference type="Google" id="ProtNLM"/>
    </source>
</evidence>
<dbReference type="AlphaFoldDB" id="A0A5N8VX72"/>
<dbReference type="Proteomes" id="UP000326979">
    <property type="component" value="Unassembled WGS sequence"/>
</dbReference>
<sequence>MRNAVLAGTNLAALTLLTGCTVPPAGSTGISVTEDGRPLGVIVVCHDHIDGATLYTHTDDGKEKTLARWSHADPVKGFTTWPLETGGQGWKVDRAMPTTLDRRRTYTLYGWTSDNSSSANHVSFTLAQLAGLKPGQVRYDAGDEADGADRNRYRTASFDDFRTEACEDE</sequence>
<reference evidence="1 2" key="1">
    <citation type="submission" date="2019-07" db="EMBL/GenBank/DDBJ databases">
        <title>New species of Amycolatopsis and Streptomyces.</title>
        <authorList>
            <person name="Duangmal K."/>
            <person name="Teo W.F.A."/>
            <person name="Lipun K."/>
        </authorList>
    </citation>
    <scope>NUCLEOTIDE SEQUENCE [LARGE SCALE GENOMIC DNA]</scope>
    <source>
        <strain evidence="1 2">TISTR 2346</strain>
    </source>
</reference>
<dbReference type="EMBL" id="VJZE01000004">
    <property type="protein sequence ID" value="MPY38664.1"/>
    <property type="molecule type" value="Genomic_DNA"/>
</dbReference>
<proteinExistence type="predicted"/>
<evidence type="ECO:0000313" key="2">
    <source>
        <dbReference type="Proteomes" id="UP000326979"/>
    </source>
</evidence>
<accession>A0A5N8VX72</accession>
<gene>
    <name evidence="1" type="ORF">FNH04_01415</name>
</gene>
<organism evidence="1 2">
    <name type="scientific">Streptomyces phyllanthi</name>
    <dbReference type="NCBI Taxonomy" id="1803180"/>
    <lineage>
        <taxon>Bacteria</taxon>
        <taxon>Bacillati</taxon>
        <taxon>Actinomycetota</taxon>
        <taxon>Actinomycetes</taxon>
        <taxon>Kitasatosporales</taxon>
        <taxon>Streptomycetaceae</taxon>
        <taxon>Streptomyces</taxon>
    </lineage>
</organism>
<name>A0A5N8VX72_9ACTN</name>
<evidence type="ECO:0000313" key="1">
    <source>
        <dbReference type="EMBL" id="MPY38664.1"/>
    </source>
</evidence>